<dbReference type="InterPro" id="IPR008928">
    <property type="entry name" value="6-hairpin_glycosidase_sf"/>
</dbReference>
<dbReference type="SUPFAM" id="SSF48208">
    <property type="entry name" value="Six-hairpin glycosidases"/>
    <property type="match status" value="1"/>
</dbReference>
<dbReference type="PANTHER" id="PTHR31616:SF9">
    <property type="entry name" value="GLUCOAMYLASE, INTRACELLULAR SPORULATION-SPECIFIC"/>
    <property type="match status" value="1"/>
</dbReference>
<gene>
    <name evidence="2" type="ORF">PGLA2088_LOCUS28410</name>
</gene>
<evidence type="ECO:0000259" key="1">
    <source>
        <dbReference type="Pfam" id="PF00723"/>
    </source>
</evidence>
<dbReference type="InterPro" id="IPR012341">
    <property type="entry name" value="6hp_glycosidase-like_sf"/>
</dbReference>
<dbReference type="GO" id="GO:0005975">
    <property type="term" value="P:carbohydrate metabolic process"/>
    <property type="evidence" value="ECO:0007669"/>
    <property type="project" value="InterPro"/>
</dbReference>
<dbReference type="PANTHER" id="PTHR31616">
    <property type="entry name" value="TREHALASE"/>
    <property type="match status" value="1"/>
</dbReference>
<dbReference type="InterPro" id="IPR011613">
    <property type="entry name" value="GH15-like"/>
</dbReference>
<dbReference type="Proteomes" id="UP000626109">
    <property type="component" value="Unassembled WGS sequence"/>
</dbReference>
<dbReference type="Pfam" id="PF00723">
    <property type="entry name" value="Glyco_hydro_15"/>
    <property type="match status" value="1"/>
</dbReference>
<name>A0A813K9N4_POLGL</name>
<accession>A0A813K9N4</accession>
<proteinExistence type="predicted"/>
<sequence>MGAARYLPHKRGMLWRLARLDLDWLAKEDGQSGTNVERSTCDLWEETTDSNFLWNRVVMHAALVEGAEFAAEELDSARAESYLRAANSYIGDPFSDHVSQYSFFSPRFLSECPVDGAGASCRSYKKTIDGAVILSLVHARVAPRKVATGLSFKPIVPMPTSELVAHTVKAYNELFCRLYPINREDSNSGVPGVLYGRYELDKYGSDGEGNPWVLISAALASLLYQAAQVVAGGSALSTSERAAWFEALRVPASFHKDFGSAEDFVAAGDSVLSRLRGHIVEADDMHLYEQIDRHTGKQYNAKDLTWSYGEVLNALAERGRVFSKLLDQIENLV</sequence>
<dbReference type="Gene3D" id="1.50.10.10">
    <property type="match status" value="1"/>
</dbReference>
<dbReference type="AlphaFoldDB" id="A0A813K9N4"/>
<reference evidence="2" key="1">
    <citation type="submission" date="2021-02" db="EMBL/GenBank/DDBJ databases">
        <authorList>
            <person name="Dougan E. K."/>
            <person name="Rhodes N."/>
            <person name="Thang M."/>
            <person name="Chan C."/>
        </authorList>
    </citation>
    <scope>NUCLEOTIDE SEQUENCE</scope>
</reference>
<evidence type="ECO:0000313" key="2">
    <source>
        <dbReference type="EMBL" id="CAE8693512.1"/>
    </source>
</evidence>
<dbReference type="EMBL" id="CAJNNW010027871">
    <property type="protein sequence ID" value="CAE8693512.1"/>
    <property type="molecule type" value="Genomic_DNA"/>
</dbReference>
<dbReference type="GO" id="GO:0004553">
    <property type="term" value="F:hydrolase activity, hydrolyzing O-glycosyl compounds"/>
    <property type="evidence" value="ECO:0007669"/>
    <property type="project" value="TreeGrafter"/>
</dbReference>
<organism evidence="2 3">
    <name type="scientific">Polarella glacialis</name>
    <name type="common">Dinoflagellate</name>
    <dbReference type="NCBI Taxonomy" id="89957"/>
    <lineage>
        <taxon>Eukaryota</taxon>
        <taxon>Sar</taxon>
        <taxon>Alveolata</taxon>
        <taxon>Dinophyceae</taxon>
        <taxon>Suessiales</taxon>
        <taxon>Suessiaceae</taxon>
        <taxon>Polarella</taxon>
    </lineage>
</organism>
<evidence type="ECO:0000313" key="3">
    <source>
        <dbReference type="Proteomes" id="UP000626109"/>
    </source>
</evidence>
<comment type="caution">
    <text evidence="2">The sequence shown here is derived from an EMBL/GenBank/DDBJ whole genome shotgun (WGS) entry which is preliminary data.</text>
</comment>
<protein>
    <recommendedName>
        <fullName evidence="1">GH15-like domain-containing protein</fullName>
    </recommendedName>
</protein>
<feature type="domain" description="GH15-like" evidence="1">
    <location>
        <begin position="37"/>
        <end position="314"/>
    </location>
</feature>